<reference evidence="1" key="1">
    <citation type="journal article" date="2020" name="Nature">
        <title>Giant virus diversity and host interactions through global metagenomics.</title>
        <authorList>
            <person name="Schulz F."/>
            <person name="Roux S."/>
            <person name="Paez-Espino D."/>
            <person name="Jungbluth S."/>
            <person name="Walsh D.A."/>
            <person name="Denef V.J."/>
            <person name="McMahon K.D."/>
            <person name="Konstantinidis K.T."/>
            <person name="Eloe-Fadrosh E.A."/>
            <person name="Kyrpides N.C."/>
            <person name="Woyke T."/>
        </authorList>
    </citation>
    <scope>NUCLEOTIDE SEQUENCE</scope>
    <source>
        <strain evidence="1">GVMAG-M-3300023174-141</strain>
    </source>
</reference>
<dbReference type="PANTHER" id="PTHR47112:SF1">
    <property type="entry name" value="PX DOMAIN-CONTAINING PROTEIN"/>
    <property type="match status" value="1"/>
</dbReference>
<dbReference type="PANTHER" id="PTHR47112">
    <property type="entry name" value="PX DOMAIN-CONTAINING PROTEIN"/>
    <property type="match status" value="1"/>
</dbReference>
<organism evidence="1">
    <name type="scientific">viral metagenome</name>
    <dbReference type="NCBI Taxonomy" id="1070528"/>
    <lineage>
        <taxon>unclassified sequences</taxon>
        <taxon>metagenomes</taxon>
        <taxon>organismal metagenomes</taxon>
    </lineage>
</organism>
<proteinExistence type="predicted"/>
<dbReference type="InterPro" id="IPR038765">
    <property type="entry name" value="Papain-like_cys_pep_sf"/>
</dbReference>
<dbReference type="SUPFAM" id="SSF54001">
    <property type="entry name" value="Cysteine proteinases"/>
    <property type="match status" value="1"/>
</dbReference>
<name>A0A6C0DBZ5_9ZZZZ</name>
<dbReference type="AlphaFoldDB" id="A0A6C0DBZ5"/>
<protein>
    <recommendedName>
        <fullName evidence="2">Peptidase</fullName>
    </recommendedName>
</protein>
<dbReference type="EMBL" id="MN739586">
    <property type="protein sequence ID" value="QHT14516.1"/>
    <property type="molecule type" value="Genomic_DNA"/>
</dbReference>
<accession>A0A6C0DBZ5</accession>
<dbReference type="Gene3D" id="3.90.1720.10">
    <property type="entry name" value="endopeptidase domain like (from Nostoc punctiforme)"/>
    <property type="match status" value="1"/>
</dbReference>
<evidence type="ECO:0008006" key="2">
    <source>
        <dbReference type="Google" id="ProtNLM"/>
    </source>
</evidence>
<evidence type="ECO:0000313" key="1">
    <source>
        <dbReference type="EMBL" id="QHT14516.1"/>
    </source>
</evidence>
<sequence length="224" mass="26493">MDVYFQQDIWISILSHVQEMNLKDEASLQTGDILLFRGNSWISWLVEWFGVSRYSHVGMVIKNPSFMNLDLEDGTYILESSWNNTPDVEDHQMKMGVQLHLLDDVLKEFPKGSVFVRHVRCERNPEFYDTLVKLHKEIHNKPYDLNPWDWLCAKYNMMCPLPSDPAYKTTKRFWCSALVSYLFCELGIIEPNVNWSLVAPREFTSTEAKWVRFRCPIDKEKLIY</sequence>